<organism evidence="6 7">
    <name type="scientific">Rhizoctonia solani</name>
    <dbReference type="NCBI Taxonomy" id="456999"/>
    <lineage>
        <taxon>Eukaryota</taxon>
        <taxon>Fungi</taxon>
        <taxon>Dikarya</taxon>
        <taxon>Basidiomycota</taxon>
        <taxon>Agaricomycotina</taxon>
        <taxon>Agaricomycetes</taxon>
        <taxon>Cantharellales</taxon>
        <taxon>Ceratobasidiaceae</taxon>
        <taxon>Rhizoctonia</taxon>
    </lineage>
</organism>
<dbReference type="PANTHER" id="PTHR10963:SF24">
    <property type="entry name" value="GLYCOSIDASE C21B10.07-RELATED"/>
    <property type="match status" value="1"/>
</dbReference>
<name>A0A0K6GDN8_9AGAM</name>
<proteinExistence type="inferred from homology"/>
<keyword evidence="4" id="KW-0732">Signal</keyword>
<keyword evidence="3 6" id="KW-0326">Glycosidase</keyword>
<evidence type="ECO:0000313" key="7">
    <source>
        <dbReference type="Proteomes" id="UP000044841"/>
    </source>
</evidence>
<keyword evidence="7" id="KW-1185">Reference proteome</keyword>
<feature type="chain" id="PRO_5005503010" evidence="4">
    <location>
        <begin position="18"/>
        <end position="329"/>
    </location>
</feature>
<dbReference type="AlphaFoldDB" id="A0A0K6GDN8"/>
<dbReference type="InterPro" id="IPR013320">
    <property type="entry name" value="ConA-like_dom_sf"/>
</dbReference>
<dbReference type="FunFam" id="2.60.120.200:FF:000114">
    <property type="entry name" value="Probable endo-1,3(4)-beta-glucanase NFIA_089530"/>
    <property type="match status" value="1"/>
</dbReference>
<dbReference type="InterPro" id="IPR000757">
    <property type="entry name" value="Beta-glucanase-like"/>
</dbReference>
<gene>
    <name evidence="6" type="ORF">RSOLAG22IIIB_12323</name>
</gene>
<sequence>MLPYLLTTLSLPLFVSCSLPILTFPGPYSAPRSFQLQEEIIGSKFYDAFNFETFKDPTHGRVNYVGQDVARGNNLTYASDSKFFMRADSTNVVKSGSRGRDSIRISSKQSYNDSVVVLELTHMPTGCGTWPAFWTVGRGVKWPQGGEIDIIEGINNQAFNLASLHTSPGCNMTVTPRTMTGVAESNECDGKKNNNQGCGVRFGDGSYGQGFNTGEGGWYAMRRTEEGISVWFWARSDFSVPKDVCYGEGGSVQPEFWGPPIADFPANNCDMRSHFGSHIIVFDLTFCGDWAGNEYPSSGCPGTCVDFVDNNPKAFVEAYWEIDSLRTYV</sequence>
<dbReference type="Proteomes" id="UP000044841">
    <property type="component" value="Unassembled WGS sequence"/>
</dbReference>
<dbReference type="GO" id="GO:0009251">
    <property type="term" value="P:glucan catabolic process"/>
    <property type="evidence" value="ECO:0007669"/>
    <property type="project" value="TreeGrafter"/>
</dbReference>
<dbReference type="GO" id="GO:0004553">
    <property type="term" value="F:hydrolase activity, hydrolyzing O-glycosyl compounds"/>
    <property type="evidence" value="ECO:0007669"/>
    <property type="project" value="InterPro"/>
</dbReference>
<protein>
    <submittedName>
        <fullName evidence="6">Putative glycosidase C21B10,07 [Schizosaccharomyces pombe 972h-]</fullName>
    </submittedName>
</protein>
<dbReference type="PROSITE" id="PS51762">
    <property type="entry name" value="GH16_2"/>
    <property type="match status" value="1"/>
</dbReference>
<dbReference type="Pfam" id="PF26113">
    <property type="entry name" value="GH16_XgeA"/>
    <property type="match status" value="1"/>
</dbReference>
<dbReference type="CDD" id="cd02181">
    <property type="entry name" value="GH16_fungal_Lam16A_glucanase"/>
    <property type="match status" value="1"/>
</dbReference>
<evidence type="ECO:0000256" key="1">
    <source>
        <dbReference type="ARBA" id="ARBA00006865"/>
    </source>
</evidence>
<comment type="similarity">
    <text evidence="1">Belongs to the glycosyl hydrolase 16 family.</text>
</comment>
<evidence type="ECO:0000256" key="2">
    <source>
        <dbReference type="ARBA" id="ARBA00022801"/>
    </source>
</evidence>
<keyword evidence="2" id="KW-0378">Hydrolase</keyword>
<evidence type="ECO:0000256" key="4">
    <source>
        <dbReference type="SAM" id="SignalP"/>
    </source>
</evidence>
<feature type="signal peptide" evidence="4">
    <location>
        <begin position="1"/>
        <end position="17"/>
    </location>
</feature>
<reference evidence="6 7" key="1">
    <citation type="submission" date="2015-07" db="EMBL/GenBank/DDBJ databases">
        <authorList>
            <person name="Noorani M."/>
        </authorList>
    </citation>
    <scope>NUCLEOTIDE SEQUENCE [LARGE SCALE GENOMIC DNA]</scope>
    <source>
        <strain evidence="6">BBA 69670</strain>
    </source>
</reference>
<feature type="domain" description="GH16" evidence="5">
    <location>
        <begin position="22"/>
        <end position="299"/>
    </location>
</feature>
<evidence type="ECO:0000313" key="6">
    <source>
        <dbReference type="EMBL" id="CUA76474.1"/>
    </source>
</evidence>
<dbReference type="Gene3D" id="2.60.120.200">
    <property type="match status" value="1"/>
</dbReference>
<evidence type="ECO:0000259" key="5">
    <source>
        <dbReference type="PROSITE" id="PS51762"/>
    </source>
</evidence>
<dbReference type="InterPro" id="IPR050546">
    <property type="entry name" value="Glycosyl_Hydrlase_16"/>
</dbReference>
<evidence type="ECO:0000256" key="3">
    <source>
        <dbReference type="ARBA" id="ARBA00023295"/>
    </source>
</evidence>
<dbReference type="EMBL" id="CYGV01001697">
    <property type="protein sequence ID" value="CUA76474.1"/>
    <property type="molecule type" value="Genomic_DNA"/>
</dbReference>
<dbReference type="PANTHER" id="PTHR10963">
    <property type="entry name" value="GLYCOSYL HYDROLASE-RELATED"/>
    <property type="match status" value="1"/>
</dbReference>
<dbReference type="SUPFAM" id="SSF49899">
    <property type="entry name" value="Concanavalin A-like lectins/glucanases"/>
    <property type="match status" value="1"/>
</dbReference>
<accession>A0A0K6GDN8</accession>